<dbReference type="Proteomes" id="UP000680038">
    <property type="component" value="Unassembled WGS sequence"/>
</dbReference>
<gene>
    <name evidence="6" type="ORF">DYBT9275_03004</name>
</gene>
<dbReference type="PROSITE" id="PS50244">
    <property type="entry name" value="S5A_REDUCTASE"/>
    <property type="match status" value="1"/>
</dbReference>
<comment type="caution">
    <text evidence="6">The sequence shown here is derived from an EMBL/GenBank/DDBJ whole genome shotgun (WGS) entry which is preliminary data.</text>
</comment>
<organism evidence="6 7">
    <name type="scientific">Dyadobacter helix</name>
    <dbReference type="NCBI Taxonomy" id="2822344"/>
    <lineage>
        <taxon>Bacteria</taxon>
        <taxon>Pseudomonadati</taxon>
        <taxon>Bacteroidota</taxon>
        <taxon>Cytophagia</taxon>
        <taxon>Cytophagales</taxon>
        <taxon>Spirosomataceae</taxon>
        <taxon>Dyadobacter</taxon>
    </lineage>
</organism>
<keyword evidence="4 5" id="KW-0472">Membrane</keyword>
<dbReference type="GO" id="GO:0012505">
    <property type="term" value="C:endomembrane system"/>
    <property type="evidence" value="ECO:0007669"/>
    <property type="project" value="UniProtKB-SubCell"/>
</dbReference>
<comment type="subcellular location">
    <subcellularLocation>
        <location evidence="1">Endomembrane system</location>
        <topology evidence="1">Multi-pass membrane protein</topology>
    </subcellularLocation>
</comment>
<evidence type="ECO:0008006" key="8">
    <source>
        <dbReference type="Google" id="ProtNLM"/>
    </source>
</evidence>
<proteinExistence type="predicted"/>
<evidence type="ECO:0000256" key="1">
    <source>
        <dbReference type="ARBA" id="ARBA00004127"/>
    </source>
</evidence>
<feature type="transmembrane region" description="Helical" evidence="5">
    <location>
        <begin position="193"/>
        <end position="213"/>
    </location>
</feature>
<feature type="transmembrane region" description="Helical" evidence="5">
    <location>
        <begin position="56"/>
        <end position="75"/>
    </location>
</feature>
<reference evidence="6" key="1">
    <citation type="submission" date="2021-04" db="EMBL/GenBank/DDBJ databases">
        <authorList>
            <person name="Rodrigo-Torres L."/>
            <person name="Arahal R. D."/>
            <person name="Lucena T."/>
        </authorList>
    </citation>
    <scope>NUCLEOTIDE SEQUENCE</scope>
    <source>
        <strain evidence="6">CECT 9275</strain>
    </source>
</reference>
<keyword evidence="7" id="KW-1185">Reference proteome</keyword>
<sequence length="251" mass="29364">MELIKEFDKQGNFLFKYRGTLPIIILFLGLSVHAYVRWEDARTGNTDFTENGYEFFCLCVALLGLVIRILTVGYAQKNTSGRNTARQVADHLNTSGMYSIVRHPLYLGNFFMWLGVAMLTQHTWFIVAFILLYWLYYERIMYAEEQFISKKFGKSFSEWASRTPAIVPYISQWNNPNLEFSTKKILRQEKNGFAAIFILFFLFDTVGEYITYGDVQFRNIHWLFLCLGSCVTYMVLKLMKNSSFLKPGVHR</sequence>
<evidence type="ECO:0000313" key="7">
    <source>
        <dbReference type="Proteomes" id="UP000680038"/>
    </source>
</evidence>
<dbReference type="AlphaFoldDB" id="A0A916JCG3"/>
<evidence type="ECO:0000313" key="6">
    <source>
        <dbReference type="EMBL" id="CAG5002936.1"/>
    </source>
</evidence>
<keyword evidence="2 5" id="KW-0812">Transmembrane</keyword>
<feature type="transmembrane region" description="Helical" evidence="5">
    <location>
        <begin position="110"/>
        <end position="136"/>
    </location>
</feature>
<dbReference type="PANTHER" id="PTHR12714">
    <property type="entry name" value="PROTEIN-S ISOPRENYLCYSTEINE O-METHYLTRANSFERASE"/>
    <property type="match status" value="1"/>
</dbReference>
<dbReference type="GO" id="GO:0016740">
    <property type="term" value="F:transferase activity"/>
    <property type="evidence" value="ECO:0007669"/>
    <property type="project" value="UniProtKB-ARBA"/>
</dbReference>
<dbReference type="RefSeq" id="WP_215239555.1">
    <property type="nucleotide sequence ID" value="NZ_CAJRAF010000002.1"/>
</dbReference>
<evidence type="ECO:0000256" key="2">
    <source>
        <dbReference type="ARBA" id="ARBA00022692"/>
    </source>
</evidence>
<dbReference type="InterPro" id="IPR007318">
    <property type="entry name" value="Phopholipid_MeTrfase"/>
</dbReference>
<dbReference type="PANTHER" id="PTHR12714:SF9">
    <property type="entry name" value="PROTEIN-S-ISOPRENYLCYSTEINE O-METHYLTRANSFERASE"/>
    <property type="match status" value="1"/>
</dbReference>
<protein>
    <recommendedName>
        <fullName evidence="8">Lipid A phosphate methyltransferase</fullName>
    </recommendedName>
</protein>
<evidence type="ECO:0000256" key="5">
    <source>
        <dbReference type="SAM" id="Phobius"/>
    </source>
</evidence>
<evidence type="ECO:0000256" key="3">
    <source>
        <dbReference type="ARBA" id="ARBA00022989"/>
    </source>
</evidence>
<dbReference type="Gene3D" id="1.20.120.1630">
    <property type="match status" value="1"/>
</dbReference>
<feature type="transmembrane region" description="Helical" evidence="5">
    <location>
        <begin position="219"/>
        <end position="236"/>
    </location>
</feature>
<dbReference type="Pfam" id="PF04191">
    <property type="entry name" value="PEMT"/>
    <property type="match status" value="1"/>
</dbReference>
<keyword evidence="3 5" id="KW-1133">Transmembrane helix</keyword>
<name>A0A916JCG3_9BACT</name>
<accession>A0A916JCG3</accession>
<dbReference type="EMBL" id="CAJRAF010000002">
    <property type="protein sequence ID" value="CAG5002936.1"/>
    <property type="molecule type" value="Genomic_DNA"/>
</dbReference>
<feature type="transmembrane region" description="Helical" evidence="5">
    <location>
        <begin position="20"/>
        <end position="36"/>
    </location>
</feature>
<evidence type="ECO:0000256" key="4">
    <source>
        <dbReference type="ARBA" id="ARBA00023136"/>
    </source>
</evidence>